<dbReference type="Gramene" id="PNW83607">
    <property type="protein sequence ID" value="PNW83607"/>
    <property type="gene ID" value="CHLRE_05g236650v5"/>
</dbReference>
<accession>A0A2K3DSV6</accession>
<keyword evidence="5 8" id="KW-0472">Membrane</keyword>
<dbReference type="InterPro" id="IPR001054">
    <property type="entry name" value="A/G_cyclase"/>
</dbReference>
<dbReference type="ExpressionAtlas" id="A0A2K3DSV6">
    <property type="expression patterns" value="differential"/>
</dbReference>
<reference evidence="11 12" key="1">
    <citation type="journal article" date="2007" name="Science">
        <title>The Chlamydomonas genome reveals the evolution of key animal and plant functions.</title>
        <authorList>
            <person name="Merchant S.S."/>
            <person name="Prochnik S.E."/>
            <person name="Vallon O."/>
            <person name="Harris E.H."/>
            <person name="Karpowicz S.J."/>
            <person name="Witman G.B."/>
            <person name="Terry A."/>
            <person name="Salamov A."/>
            <person name="Fritz-Laylin L.K."/>
            <person name="Marechal-Drouard L."/>
            <person name="Marshall W.F."/>
            <person name="Qu L.H."/>
            <person name="Nelson D.R."/>
            <person name="Sanderfoot A.A."/>
            <person name="Spalding M.H."/>
            <person name="Kapitonov V.V."/>
            <person name="Ren Q."/>
            <person name="Ferris P."/>
            <person name="Lindquist E."/>
            <person name="Shapiro H."/>
            <person name="Lucas S.M."/>
            <person name="Grimwood J."/>
            <person name="Schmutz J."/>
            <person name="Cardol P."/>
            <person name="Cerutti H."/>
            <person name="Chanfreau G."/>
            <person name="Chen C.L."/>
            <person name="Cognat V."/>
            <person name="Croft M.T."/>
            <person name="Dent R."/>
            <person name="Dutcher S."/>
            <person name="Fernandez E."/>
            <person name="Fukuzawa H."/>
            <person name="Gonzalez-Ballester D."/>
            <person name="Gonzalez-Halphen D."/>
            <person name="Hallmann A."/>
            <person name="Hanikenne M."/>
            <person name="Hippler M."/>
            <person name="Inwood W."/>
            <person name="Jabbari K."/>
            <person name="Kalanon M."/>
            <person name="Kuras R."/>
            <person name="Lefebvre P.A."/>
            <person name="Lemaire S.D."/>
            <person name="Lobanov A.V."/>
            <person name="Lohr M."/>
            <person name="Manuell A."/>
            <person name="Meier I."/>
            <person name="Mets L."/>
            <person name="Mittag M."/>
            <person name="Mittelmeier T."/>
            <person name="Moroney J.V."/>
            <person name="Moseley J."/>
            <person name="Napoli C."/>
            <person name="Nedelcu A.M."/>
            <person name="Niyogi K."/>
            <person name="Novoselov S.V."/>
            <person name="Paulsen I.T."/>
            <person name="Pazour G."/>
            <person name="Purton S."/>
            <person name="Ral J.P."/>
            <person name="Riano-Pachon D.M."/>
            <person name="Riekhof W."/>
            <person name="Rymarquis L."/>
            <person name="Schroda M."/>
            <person name="Stern D."/>
            <person name="Umen J."/>
            <person name="Willows R."/>
            <person name="Wilson N."/>
            <person name="Zimmer S.L."/>
            <person name="Allmer J."/>
            <person name="Balk J."/>
            <person name="Bisova K."/>
            <person name="Chen C.J."/>
            <person name="Elias M."/>
            <person name="Gendler K."/>
            <person name="Hauser C."/>
            <person name="Lamb M.R."/>
            <person name="Ledford H."/>
            <person name="Long J.C."/>
            <person name="Minagawa J."/>
            <person name="Page M.D."/>
            <person name="Pan J."/>
            <person name="Pootakham W."/>
            <person name="Roje S."/>
            <person name="Rose A."/>
            <person name="Stahlberg E."/>
            <person name="Terauchi A.M."/>
            <person name="Yang P."/>
            <person name="Ball S."/>
            <person name="Bowler C."/>
            <person name="Dieckmann C.L."/>
            <person name="Gladyshev V.N."/>
            <person name="Green P."/>
            <person name="Jorgensen R."/>
            <person name="Mayfield S."/>
            <person name="Mueller-Roeber B."/>
            <person name="Rajamani S."/>
            <person name="Sayre R.T."/>
            <person name="Brokstein P."/>
            <person name="Dubchak I."/>
            <person name="Goodstein D."/>
            <person name="Hornick L."/>
            <person name="Huang Y.W."/>
            <person name="Jhaveri J."/>
            <person name="Luo Y."/>
            <person name="Martinez D."/>
            <person name="Ngau W.C."/>
            <person name="Otillar B."/>
            <person name="Poliakov A."/>
            <person name="Porter A."/>
            <person name="Szajkowski L."/>
            <person name="Werner G."/>
            <person name="Zhou K."/>
            <person name="Grigoriev I.V."/>
            <person name="Rokhsar D.S."/>
            <person name="Grossman A.R."/>
        </authorList>
    </citation>
    <scope>NUCLEOTIDE SEQUENCE [LARGE SCALE GENOMIC DNA]</scope>
    <source>
        <strain evidence="12">CC-503</strain>
    </source>
</reference>
<evidence type="ECO:0000256" key="5">
    <source>
        <dbReference type="ARBA" id="ARBA00023136"/>
    </source>
</evidence>
<feature type="region of interest" description="Disordered" evidence="7">
    <location>
        <begin position="881"/>
        <end position="921"/>
    </location>
</feature>
<dbReference type="InterPro" id="IPR050401">
    <property type="entry name" value="Cyclic_nucleotide_synthase"/>
</dbReference>
<dbReference type="SMART" id="SM00044">
    <property type="entry name" value="CYCc"/>
    <property type="match status" value="1"/>
</dbReference>
<evidence type="ECO:0008006" key="13">
    <source>
        <dbReference type="Google" id="ProtNLM"/>
    </source>
</evidence>
<dbReference type="PROSITE" id="PS50125">
    <property type="entry name" value="GUANYLATE_CYCLASE_2"/>
    <property type="match status" value="1"/>
</dbReference>
<evidence type="ECO:0000256" key="1">
    <source>
        <dbReference type="ARBA" id="ARBA00004370"/>
    </source>
</evidence>
<dbReference type="SUPFAM" id="SSF55073">
    <property type="entry name" value="Nucleotide cyclase"/>
    <property type="match status" value="1"/>
</dbReference>
<feature type="transmembrane region" description="Helical" evidence="8">
    <location>
        <begin position="96"/>
        <end position="115"/>
    </location>
</feature>
<dbReference type="InterPro" id="IPR006189">
    <property type="entry name" value="CHASE_dom"/>
</dbReference>
<sequence>MATLSQTKPRHGPPTVKPPEPAANTSVKKPWQLRNRNRQAVTEWTWQDKSDFWAALGRAPKDPACLPPLTAHKGFFVAFRAQARAALKMVRKFPSVLVLPLLVLALLVGLGIFGVRTTANDHVKSSRVDAEAAALKAANAYSLSLDAAILPVLTLGTFIRETPAMAALGPAFPRIAADLLKQARNSAALQLKLVPFGIVRAIVPPILDLGTLGLNLFTDPTRRQEALQTVELKSVWMAGPLAVPPEERPVLIARNPVFMSGVEPGETWGNGAEGNTNCSACYDETTKTKFWGFAAVYIAFDNLTTGPNSPLLPLRNRNYLYRLTKPAAGESGQAVILSESSPAPPGGSEAVAVPVYLPGIPWLLEVYPEGGYRPSWEAPLIVVVVVVAVVICLMMFVALVNHRRLLVLLRARLPGKALDQLRMGRPFYDFFPAVTVLDCSVVRYYSAVSSGGEPWAPPGAAGTGTDPREVVKMLNDVYKSLDAIAERHGLHKVETYNDSYVCVGGCPEADGKDSITWACHVAHCARDMVVAAAKYRSAGGQRLQLQIGLHSGPVSAAVIDGGKRLPRYCIFGGTVATATQLRTTSAPQAIHVSRATAELLAEAGDPMVMLVPRGLIRIGGSAAATGGAAAPGGAGGAGGLGGAGPAAPTAGGLMYTSWLQVDLMAGAYGGAYGARAPSTDLVARHMDDDEVSLDGLNIVRKALRHAEDGEVEEEEEEDPEKRQAALGPLGFMHPFFGSFRRRVQPGDWEVVAAALDLDLDPPPEGGAGAGGSSGGCGPEEAGVGVGGEAGGVGAGVGVGVGGTVRMGMVAAATAAVAPAAAGAAVVVPVARAQLEPAAAETGSSEEADADVEAAEVAAEVQLGRPAEERCAAAAATGHHQLIGEGCGKGGPTDGVRGSGNASSDGSSSAGGLGGRRNPDVPVSVMAAGSKAAAPAALPVAAMPSLPAPAPVTPTVSGFDEHASVLSALNGYSLAAAVVSKGAEGPGRAEAAATAAGAAAPARLSEEERRQ</sequence>
<dbReference type="GO" id="GO:0006182">
    <property type="term" value="P:cGMP biosynthetic process"/>
    <property type="evidence" value="ECO:0000318"/>
    <property type="project" value="GO_Central"/>
</dbReference>
<dbReference type="PaxDb" id="3055-EDO99951"/>
<gene>
    <name evidence="11" type="ORF">CHLRE_05g236650v5</name>
</gene>
<evidence type="ECO:0000256" key="3">
    <source>
        <dbReference type="ARBA" id="ARBA00022741"/>
    </source>
</evidence>
<dbReference type="GO" id="GO:0005886">
    <property type="term" value="C:plasma membrane"/>
    <property type="evidence" value="ECO:0000318"/>
    <property type="project" value="GO_Central"/>
</dbReference>
<dbReference type="GO" id="GO:0001653">
    <property type="term" value="F:peptide receptor activity"/>
    <property type="evidence" value="ECO:0000318"/>
    <property type="project" value="GO_Central"/>
</dbReference>
<dbReference type="PANTHER" id="PTHR11920:SF335">
    <property type="entry name" value="GUANYLATE CYCLASE"/>
    <property type="match status" value="1"/>
</dbReference>
<dbReference type="GO" id="GO:0007168">
    <property type="term" value="P:receptor guanylyl cyclase signaling pathway"/>
    <property type="evidence" value="ECO:0000318"/>
    <property type="project" value="GO_Central"/>
</dbReference>
<dbReference type="InterPro" id="IPR029787">
    <property type="entry name" value="Nucleotide_cyclase"/>
</dbReference>
<feature type="compositionally biased region" description="Low complexity" evidence="7">
    <location>
        <begin position="898"/>
        <end position="907"/>
    </location>
</feature>
<comment type="subcellular location">
    <subcellularLocation>
        <location evidence="1">Membrane</location>
    </subcellularLocation>
</comment>
<keyword evidence="12" id="KW-1185">Reference proteome</keyword>
<dbReference type="PROSITE" id="PS50839">
    <property type="entry name" value="CHASE"/>
    <property type="match status" value="1"/>
</dbReference>
<dbReference type="CDD" id="cd07302">
    <property type="entry name" value="CHD"/>
    <property type="match status" value="1"/>
</dbReference>
<dbReference type="GO" id="GO:0035556">
    <property type="term" value="P:intracellular signal transduction"/>
    <property type="evidence" value="ECO:0007669"/>
    <property type="project" value="InterPro"/>
</dbReference>
<dbReference type="Pfam" id="PF00211">
    <property type="entry name" value="Guanylate_cyc"/>
    <property type="match status" value="1"/>
</dbReference>
<dbReference type="GeneID" id="5723302"/>
<evidence type="ECO:0000256" key="4">
    <source>
        <dbReference type="ARBA" id="ARBA00022989"/>
    </source>
</evidence>
<feature type="domain" description="CHASE" evidence="10">
    <location>
        <begin position="204"/>
        <end position="303"/>
    </location>
</feature>
<feature type="region of interest" description="Disordered" evidence="7">
    <location>
        <begin position="1"/>
        <end position="28"/>
    </location>
</feature>
<dbReference type="PANTHER" id="PTHR11920">
    <property type="entry name" value="GUANYLYL CYCLASE"/>
    <property type="match status" value="1"/>
</dbReference>
<name>A0A2K3DSV6_CHLRE</name>
<feature type="region of interest" description="Disordered" evidence="7">
    <location>
        <begin position="982"/>
        <end position="1010"/>
    </location>
</feature>
<dbReference type="EMBL" id="CM008966">
    <property type="protein sequence ID" value="PNW83607.1"/>
    <property type="molecule type" value="Genomic_DNA"/>
</dbReference>
<evidence type="ECO:0000313" key="12">
    <source>
        <dbReference type="Proteomes" id="UP000006906"/>
    </source>
</evidence>
<keyword evidence="6" id="KW-0456">Lyase</keyword>
<evidence type="ECO:0000259" key="9">
    <source>
        <dbReference type="PROSITE" id="PS50125"/>
    </source>
</evidence>
<evidence type="ECO:0000256" key="8">
    <source>
        <dbReference type="SAM" id="Phobius"/>
    </source>
</evidence>
<keyword evidence="3" id="KW-0547">Nucleotide-binding</keyword>
<dbReference type="Proteomes" id="UP000006906">
    <property type="component" value="Chromosome 5"/>
</dbReference>
<dbReference type="GO" id="GO:0000166">
    <property type="term" value="F:nucleotide binding"/>
    <property type="evidence" value="ECO:0007669"/>
    <property type="project" value="UniProtKB-KW"/>
</dbReference>
<feature type="region of interest" description="Disordered" evidence="7">
    <location>
        <begin position="759"/>
        <end position="782"/>
    </location>
</feature>
<dbReference type="Gene3D" id="3.30.70.1230">
    <property type="entry name" value="Nucleotide cyclase"/>
    <property type="match status" value="1"/>
</dbReference>
<feature type="domain" description="Guanylate cyclase" evidence="9">
    <location>
        <begin position="435"/>
        <end position="582"/>
    </location>
</feature>
<protein>
    <recommendedName>
        <fullName evidence="13">Guanylate cyclase domain-containing protein</fullName>
    </recommendedName>
</protein>
<proteinExistence type="predicted"/>
<evidence type="ECO:0000256" key="7">
    <source>
        <dbReference type="SAM" id="MobiDB-lite"/>
    </source>
</evidence>
<dbReference type="KEGG" id="cre:CHLRE_05g236650v5"/>
<evidence type="ECO:0000256" key="6">
    <source>
        <dbReference type="ARBA" id="ARBA00023239"/>
    </source>
</evidence>
<dbReference type="AlphaFoldDB" id="A0A2K3DSV6"/>
<evidence type="ECO:0000259" key="10">
    <source>
        <dbReference type="PROSITE" id="PS50839"/>
    </source>
</evidence>
<keyword evidence="2 8" id="KW-0812">Transmembrane</keyword>
<feature type="compositionally biased region" description="Gly residues" evidence="7">
    <location>
        <begin position="765"/>
        <end position="782"/>
    </location>
</feature>
<feature type="transmembrane region" description="Helical" evidence="8">
    <location>
        <begin position="378"/>
        <end position="400"/>
    </location>
</feature>
<dbReference type="RefSeq" id="XP_042924837.1">
    <property type="nucleotide sequence ID" value="XM_043062273.1"/>
</dbReference>
<dbReference type="OrthoDB" id="540198at2759"/>
<feature type="compositionally biased region" description="Low complexity" evidence="7">
    <location>
        <begin position="982"/>
        <end position="1002"/>
    </location>
</feature>
<organism evidence="11 12">
    <name type="scientific">Chlamydomonas reinhardtii</name>
    <name type="common">Chlamydomonas smithii</name>
    <dbReference type="NCBI Taxonomy" id="3055"/>
    <lineage>
        <taxon>Eukaryota</taxon>
        <taxon>Viridiplantae</taxon>
        <taxon>Chlorophyta</taxon>
        <taxon>core chlorophytes</taxon>
        <taxon>Chlorophyceae</taxon>
        <taxon>CS clade</taxon>
        <taxon>Chlamydomonadales</taxon>
        <taxon>Chlamydomonadaceae</taxon>
        <taxon>Chlamydomonas</taxon>
    </lineage>
</organism>
<keyword evidence="4 8" id="KW-1133">Transmembrane helix</keyword>
<evidence type="ECO:0000313" key="11">
    <source>
        <dbReference type="EMBL" id="PNW83607.1"/>
    </source>
</evidence>
<evidence type="ECO:0000256" key="2">
    <source>
        <dbReference type="ARBA" id="ARBA00022692"/>
    </source>
</evidence>
<dbReference type="GO" id="GO:0004383">
    <property type="term" value="F:guanylate cyclase activity"/>
    <property type="evidence" value="ECO:0000318"/>
    <property type="project" value="GO_Central"/>
</dbReference>
<dbReference type="InParanoid" id="A0A2K3DSV6"/>